<feature type="compositionally biased region" description="Acidic residues" evidence="1">
    <location>
        <begin position="94"/>
        <end position="104"/>
    </location>
</feature>
<dbReference type="RefSeq" id="XP_060449276.1">
    <property type="nucleotide sequence ID" value="XM_060592120.1"/>
</dbReference>
<sequence>MASLNSGNNVIHYDNILSGLEAASPQEFFITEEYLSNFTKATTFIFELTIMMLTRDLKRDTELQPEFDSLKRSLERLQKCQEEYIIPAPRPADDLDDSSSEDESSNVHPEPTRKWRNAKCMVLSRISVTLMSNLAAATMFLMDLQDEGYHNPKAEESFFPTQYNLFEDPTTKEPLEKDLLTLQLERALMAPRKVSDAWLESELHPGRYNTSFSQGSEVEIKCARAGSKAEYTKFLLEISRIKRAMP</sequence>
<reference evidence="2" key="1">
    <citation type="submission" date="2021-06" db="EMBL/GenBank/DDBJ databases">
        <title>Comparative genomics, transcriptomics and evolutionary studies reveal genomic signatures of adaptation to plant cell wall in hemibiotrophic fungi.</title>
        <authorList>
            <consortium name="DOE Joint Genome Institute"/>
            <person name="Baroncelli R."/>
            <person name="Diaz J.F."/>
            <person name="Benocci T."/>
            <person name="Peng M."/>
            <person name="Battaglia E."/>
            <person name="Haridas S."/>
            <person name="Andreopoulos W."/>
            <person name="Labutti K."/>
            <person name="Pangilinan J."/>
            <person name="Floch G.L."/>
            <person name="Makela M.R."/>
            <person name="Henrissat B."/>
            <person name="Grigoriev I.V."/>
            <person name="Crouch J.A."/>
            <person name="De Vries R.P."/>
            <person name="Sukno S.A."/>
            <person name="Thon M.R."/>
        </authorList>
    </citation>
    <scope>NUCLEOTIDE SEQUENCE</scope>
    <source>
        <strain evidence="2">CBS 102054</strain>
    </source>
</reference>
<evidence type="ECO:0000313" key="2">
    <source>
        <dbReference type="EMBL" id="KAK1640669.1"/>
    </source>
</evidence>
<evidence type="ECO:0000313" key="3">
    <source>
        <dbReference type="Proteomes" id="UP001243989"/>
    </source>
</evidence>
<evidence type="ECO:0000256" key="1">
    <source>
        <dbReference type="SAM" id="MobiDB-lite"/>
    </source>
</evidence>
<organism evidence="2 3">
    <name type="scientific">Colletotrichum phormii</name>
    <dbReference type="NCBI Taxonomy" id="359342"/>
    <lineage>
        <taxon>Eukaryota</taxon>
        <taxon>Fungi</taxon>
        <taxon>Dikarya</taxon>
        <taxon>Ascomycota</taxon>
        <taxon>Pezizomycotina</taxon>
        <taxon>Sordariomycetes</taxon>
        <taxon>Hypocreomycetidae</taxon>
        <taxon>Glomerellales</taxon>
        <taxon>Glomerellaceae</taxon>
        <taxon>Colletotrichum</taxon>
        <taxon>Colletotrichum acutatum species complex</taxon>
    </lineage>
</organism>
<comment type="caution">
    <text evidence="2">The sequence shown here is derived from an EMBL/GenBank/DDBJ whole genome shotgun (WGS) entry which is preliminary data.</text>
</comment>
<dbReference type="EMBL" id="JAHMHQ010000004">
    <property type="protein sequence ID" value="KAK1640669.1"/>
    <property type="molecule type" value="Genomic_DNA"/>
</dbReference>
<accession>A0AAI9ZYN7</accession>
<dbReference type="AlphaFoldDB" id="A0AAI9ZYN7"/>
<dbReference type="GeneID" id="85476982"/>
<proteinExistence type="predicted"/>
<dbReference type="Proteomes" id="UP001243989">
    <property type="component" value="Unassembled WGS sequence"/>
</dbReference>
<feature type="region of interest" description="Disordered" evidence="1">
    <location>
        <begin position="88"/>
        <end position="112"/>
    </location>
</feature>
<keyword evidence="3" id="KW-1185">Reference proteome</keyword>
<protein>
    <submittedName>
        <fullName evidence="2">Uncharacterized protein</fullName>
    </submittedName>
</protein>
<name>A0AAI9ZYN7_9PEZI</name>
<gene>
    <name evidence="2" type="ORF">BDP81DRAFT_446925</name>
</gene>